<dbReference type="Pfam" id="PF00637">
    <property type="entry name" value="Clathrin"/>
    <property type="match status" value="2"/>
</dbReference>
<dbReference type="Gene3D" id="1.25.40.10">
    <property type="entry name" value="Tetratricopeptide repeat domain"/>
    <property type="match status" value="1"/>
</dbReference>
<dbReference type="EMBL" id="KV425988">
    <property type="protein sequence ID" value="KZV93530.1"/>
    <property type="molecule type" value="Genomic_DNA"/>
</dbReference>
<evidence type="ECO:0000256" key="1">
    <source>
        <dbReference type="PROSITE-ProRule" id="PRU01006"/>
    </source>
</evidence>
<dbReference type="GO" id="GO:0005198">
    <property type="term" value="F:structural molecule activity"/>
    <property type="evidence" value="ECO:0007669"/>
    <property type="project" value="InterPro"/>
</dbReference>
<dbReference type="InterPro" id="IPR055358">
    <property type="entry name" value="CHCR"/>
</dbReference>
<dbReference type="GO" id="GO:0032051">
    <property type="term" value="F:clathrin light chain binding"/>
    <property type="evidence" value="ECO:0007669"/>
    <property type="project" value="TreeGrafter"/>
</dbReference>
<dbReference type="SMART" id="SM00299">
    <property type="entry name" value="CLH"/>
    <property type="match status" value="1"/>
</dbReference>
<reference evidence="3 4" key="1">
    <citation type="journal article" date="2016" name="Mol. Biol. Evol.">
        <title>Comparative Genomics of Early-Diverging Mushroom-Forming Fungi Provides Insights into the Origins of Lignocellulose Decay Capabilities.</title>
        <authorList>
            <person name="Nagy L.G."/>
            <person name="Riley R."/>
            <person name="Tritt A."/>
            <person name="Adam C."/>
            <person name="Daum C."/>
            <person name="Floudas D."/>
            <person name="Sun H."/>
            <person name="Yadav J.S."/>
            <person name="Pangilinan J."/>
            <person name="Larsson K.H."/>
            <person name="Matsuura K."/>
            <person name="Barry K."/>
            <person name="Labutti K."/>
            <person name="Kuo R."/>
            <person name="Ohm R.A."/>
            <person name="Bhattacharya S.S."/>
            <person name="Shirouzu T."/>
            <person name="Yoshinaga Y."/>
            <person name="Martin F.M."/>
            <person name="Grigoriev I.V."/>
            <person name="Hibbett D.S."/>
        </authorList>
    </citation>
    <scope>NUCLEOTIDE SEQUENCE [LARGE SCALE GENOMIC DNA]</scope>
    <source>
        <strain evidence="3 4">HHB12029</strain>
    </source>
</reference>
<dbReference type="GO" id="GO:0071439">
    <property type="term" value="C:clathrin complex"/>
    <property type="evidence" value="ECO:0007669"/>
    <property type="project" value="TreeGrafter"/>
</dbReference>
<name>A0A165IKL9_EXIGL</name>
<dbReference type="GO" id="GO:0006898">
    <property type="term" value="P:receptor-mediated endocytosis"/>
    <property type="evidence" value="ECO:0007669"/>
    <property type="project" value="TreeGrafter"/>
</dbReference>
<dbReference type="GO" id="GO:0006886">
    <property type="term" value="P:intracellular protein transport"/>
    <property type="evidence" value="ECO:0007669"/>
    <property type="project" value="UniProtKB-UniRule"/>
</dbReference>
<dbReference type="GO" id="GO:0005829">
    <property type="term" value="C:cytosol"/>
    <property type="evidence" value="ECO:0007669"/>
    <property type="project" value="GOC"/>
</dbReference>
<dbReference type="InParanoid" id="A0A165IKL9"/>
<dbReference type="PANTHER" id="PTHR10292:SF1">
    <property type="entry name" value="CLATHRIN HEAVY CHAIN"/>
    <property type="match status" value="1"/>
</dbReference>
<feature type="repeat" description="CHCR" evidence="1">
    <location>
        <begin position="309"/>
        <end position="453"/>
    </location>
</feature>
<feature type="compositionally biased region" description="Pro residues" evidence="2">
    <location>
        <begin position="118"/>
        <end position="134"/>
    </location>
</feature>
<gene>
    <name evidence="3" type="ORF">EXIGLDRAFT_767940</name>
</gene>
<organism evidence="3 4">
    <name type="scientific">Exidia glandulosa HHB12029</name>
    <dbReference type="NCBI Taxonomy" id="1314781"/>
    <lineage>
        <taxon>Eukaryota</taxon>
        <taxon>Fungi</taxon>
        <taxon>Dikarya</taxon>
        <taxon>Basidiomycota</taxon>
        <taxon>Agaricomycotina</taxon>
        <taxon>Agaricomycetes</taxon>
        <taxon>Auriculariales</taxon>
        <taxon>Exidiaceae</taxon>
        <taxon>Exidia</taxon>
    </lineage>
</organism>
<evidence type="ECO:0000313" key="3">
    <source>
        <dbReference type="EMBL" id="KZV93530.1"/>
    </source>
</evidence>
<dbReference type="InterPro" id="IPR000547">
    <property type="entry name" value="Clathrin_H-chain/VPS_repeat"/>
</dbReference>
<dbReference type="STRING" id="1314781.A0A165IKL9"/>
<dbReference type="InterPro" id="IPR016025">
    <property type="entry name" value="Clathrin_H-chain_N"/>
</dbReference>
<dbReference type="PANTHER" id="PTHR10292">
    <property type="entry name" value="CLATHRIN HEAVY CHAIN RELATED"/>
    <property type="match status" value="1"/>
</dbReference>
<dbReference type="SUPFAM" id="SSF48371">
    <property type="entry name" value="ARM repeat"/>
    <property type="match status" value="1"/>
</dbReference>
<dbReference type="Proteomes" id="UP000077266">
    <property type="component" value="Unassembled WGS sequence"/>
</dbReference>
<dbReference type="AlphaFoldDB" id="A0A165IKL9"/>
<dbReference type="GO" id="GO:0030132">
    <property type="term" value="C:clathrin coat of coated pit"/>
    <property type="evidence" value="ECO:0007669"/>
    <property type="project" value="InterPro"/>
</dbReference>
<keyword evidence="4" id="KW-1185">Reference proteome</keyword>
<dbReference type="InterPro" id="IPR016024">
    <property type="entry name" value="ARM-type_fold"/>
</dbReference>
<dbReference type="Gene3D" id="2.130.10.110">
    <property type="entry name" value="Clathrin heavy-chain terminal domain"/>
    <property type="match status" value="1"/>
</dbReference>
<dbReference type="PROSITE" id="PS50236">
    <property type="entry name" value="CHCR"/>
    <property type="match status" value="1"/>
</dbReference>
<dbReference type="OrthoDB" id="2113814at2759"/>
<evidence type="ECO:0000313" key="4">
    <source>
        <dbReference type="Proteomes" id="UP000077266"/>
    </source>
</evidence>
<sequence>MDASKAITFAEPASIYSRRVQRAARHAMGSVGCELTVCTDLDTRVVTIDLANANNVLRRPITADSAIMHPKDKILALKSQRQLQVFNIELKQKVKSHLMNEDVVFWKWINATTSASSPRPPSSTGPLPTRRPPPQKIFDRHANFAGVQFINYRATTDEKLLVLLYSNERGVSQPIEAHAAAFVEIKLDGHPHPTMCAAMGAKLHIVEIHHAAGNPVFQKKAVVVFLPTEATNDLPVAMQVSQQHGIIYLVTKYGFIYLNNNPEAFLKENNLYEPLVVGKYCEKRDLYLAFIAYAKGMCDDELVAITNENAMFKQQAQYLLMDQIIATSIPECTDPDDVSIIVEPSPFSDNKSLQNLLTLTAIRADKSKVVGYIAKLSNYDVLNVAKIATEHGLFDEALTIYKKYEHHAVAMNVLVEHIVSLDRGVEYANNVNLPELWSRLANAQLDGLRIKDSIAVESARKTGIT</sequence>
<accession>A0A165IKL9</accession>
<evidence type="ECO:0000256" key="2">
    <source>
        <dbReference type="SAM" id="MobiDB-lite"/>
    </source>
</evidence>
<dbReference type="GO" id="GO:0030130">
    <property type="term" value="C:clathrin coat of trans-Golgi network vesicle"/>
    <property type="evidence" value="ECO:0007669"/>
    <property type="project" value="InterPro"/>
</dbReference>
<dbReference type="SUPFAM" id="SSF50989">
    <property type="entry name" value="Clathrin heavy-chain terminal domain"/>
    <property type="match status" value="1"/>
</dbReference>
<feature type="region of interest" description="Disordered" evidence="2">
    <location>
        <begin position="113"/>
        <end position="134"/>
    </location>
</feature>
<dbReference type="GO" id="GO:0030479">
    <property type="term" value="C:actin cortical patch"/>
    <property type="evidence" value="ECO:0007669"/>
    <property type="project" value="TreeGrafter"/>
</dbReference>
<protein>
    <submittedName>
        <fullName evidence="3">Clathrin heavy-chain terminal domain-containing protein</fullName>
    </submittedName>
</protein>
<proteinExistence type="predicted"/>
<dbReference type="GO" id="GO:0006895">
    <property type="term" value="P:Golgi to endosome transport"/>
    <property type="evidence" value="ECO:0007669"/>
    <property type="project" value="TreeGrafter"/>
</dbReference>
<dbReference type="InterPro" id="IPR011990">
    <property type="entry name" value="TPR-like_helical_dom_sf"/>
</dbReference>